<dbReference type="STRING" id="946333.A4W93_08785"/>
<protein>
    <submittedName>
        <fullName evidence="1">Polyketide cyclase/dehydrase</fullName>
    </submittedName>
</protein>
<dbReference type="Proteomes" id="UP000193427">
    <property type="component" value="Chromosome"/>
</dbReference>
<dbReference type="InterPro" id="IPR019587">
    <property type="entry name" value="Polyketide_cyclase/dehydratase"/>
</dbReference>
<organism evidence="1 2">
    <name type="scientific">Piscinibacter gummiphilus</name>
    <dbReference type="NCBI Taxonomy" id="946333"/>
    <lineage>
        <taxon>Bacteria</taxon>
        <taxon>Pseudomonadati</taxon>
        <taxon>Pseudomonadota</taxon>
        <taxon>Betaproteobacteria</taxon>
        <taxon>Burkholderiales</taxon>
        <taxon>Sphaerotilaceae</taxon>
        <taxon>Piscinibacter</taxon>
    </lineage>
</organism>
<evidence type="ECO:0000313" key="1">
    <source>
        <dbReference type="EMBL" id="ARN20004.1"/>
    </source>
</evidence>
<accession>A0A1W6L6X8</accession>
<dbReference type="Pfam" id="PF10604">
    <property type="entry name" value="Polyketide_cyc2"/>
    <property type="match status" value="1"/>
</dbReference>
<keyword evidence="2" id="KW-1185">Reference proteome</keyword>
<sequence>MWNHEASIETSASAETLWRLFEDVAGWPRWNAGIAHIALHGTFARGTTFTMGLPDGDAITSTLTEVSAGVCFTDETVVDGNRVAVAHLLVPLRHGGTRVTFRTQVDGPDDTAIGPMVSGDFADVLDALRSLAEREAELEVS</sequence>
<dbReference type="AlphaFoldDB" id="A0A1W6L6X8"/>
<dbReference type="InterPro" id="IPR023393">
    <property type="entry name" value="START-like_dom_sf"/>
</dbReference>
<gene>
    <name evidence="1" type="ORF">A4W93_08785</name>
</gene>
<dbReference type="KEGG" id="rgu:A4W93_08785"/>
<proteinExistence type="predicted"/>
<dbReference type="EMBL" id="CP015118">
    <property type="protein sequence ID" value="ARN20004.1"/>
    <property type="molecule type" value="Genomic_DNA"/>
</dbReference>
<evidence type="ECO:0000313" key="2">
    <source>
        <dbReference type="Proteomes" id="UP000193427"/>
    </source>
</evidence>
<dbReference type="RefSeq" id="WP_085750271.1">
    <property type="nucleotide sequence ID" value="NZ_BSPR01000008.1"/>
</dbReference>
<dbReference type="OrthoDB" id="9810827at2"/>
<dbReference type="SUPFAM" id="SSF55961">
    <property type="entry name" value="Bet v1-like"/>
    <property type="match status" value="1"/>
</dbReference>
<name>A0A1W6L6X8_9BURK</name>
<reference evidence="1 2" key="1">
    <citation type="submission" date="2016-04" db="EMBL/GenBank/DDBJ databases">
        <title>Complete genome sequence of natural rubber-degrading, novel Gram-negative bacterium, Rhizobacter gummiphilus strain NS21.</title>
        <authorList>
            <person name="Tabata M."/>
            <person name="Kasai D."/>
            <person name="Fukuda M."/>
        </authorList>
    </citation>
    <scope>NUCLEOTIDE SEQUENCE [LARGE SCALE GENOMIC DNA]</scope>
    <source>
        <strain evidence="1 2">NS21</strain>
    </source>
</reference>
<dbReference type="Gene3D" id="3.30.530.20">
    <property type="match status" value="1"/>
</dbReference>